<feature type="domain" description="SHS2" evidence="1">
    <location>
        <begin position="4"/>
        <end position="171"/>
    </location>
</feature>
<dbReference type="NCBIfam" id="TIGR01175">
    <property type="entry name" value="pilM"/>
    <property type="match status" value="1"/>
</dbReference>
<evidence type="ECO:0000313" key="2">
    <source>
        <dbReference type="EMBL" id="GGH50439.1"/>
    </source>
</evidence>
<protein>
    <submittedName>
        <fullName evidence="2">Pilus assembly protein PilM</fullName>
    </submittedName>
</protein>
<dbReference type="Gene3D" id="3.30.420.40">
    <property type="match status" value="2"/>
</dbReference>
<dbReference type="Proteomes" id="UP000657592">
    <property type="component" value="Unassembled WGS sequence"/>
</dbReference>
<dbReference type="RefSeq" id="WP_188757133.1">
    <property type="nucleotide sequence ID" value="NZ_BMJY01000021.1"/>
</dbReference>
<dbReference type="SMART" id="SM00842">
    <property type="entry name" value="FtsA"/>
    <property type="match status" value="1"/>
</dbReference>
<organism evidence="2 3">
    <name type="scientific">Microbacterium album</name>
    <dbReference type="NCBI Taxonomy" id="2053191"/>
    <lineage>
        <taxon>Bacteria</taxon>
        <taxon>Bacillati</taxon>
        <taxon>Actinomycetota</taxon>
        <taxon>Actinomycetes</taxon>
        <taxon>Micrococcales</taxon>
        <taxon>Microbacteriaceae</taxon>
        <taxon>Microbacterium</taxon>
    </lineage>
</organism>
<dbReference type="PANTHER" id="PTHR32432">
    <property type="entry name" value="CELL DIVISION PROTEIN FTSA-RELATED"/>
    <property type="match status" value="1"/>
</dbReference>
<accession>A0A917IGN6</accession>
<dbReference type="InterPro" id="IPR050696">
    <property type="entry name" value="FtsA/MreB"/>
</dbReference>
<comment type="caution">
    <text evidence="2">The sequence shown here is derived from an EMBL/GenBank/DDBJ whole genome shotgun (WGS) entry which is preliminary data.</text>
</comment>
<dbReference type="PANTHER" id="PTHR32432:SF3">
    <property type="entry name" value="ETHANOLAMINE UTILIZATION PROTEIN EUTJ"/>
    <property type="match status" value="1"/>
</dbReference>
<sequence length="338" mass="36941">MGNVIGLDFGSRAIRAIEMSRLNKPEPRIERFGEVRLPTGAIVDGEVAEPNTVADALQRLWRSAKFSTRDVAIGIGSGRVVARPITIDDAPPAQVRAALPMLVEDLLPFPAADALMDFYPSERVPDDPAKVRGLLIAAAKGSVDDSIRAVRRAKLHTQAVDLIPFALARVYLKGRYAVGTAAQIEIGRTTTSVMIVRDGVPQFLRFIPSGGDEVQRQLAVALELEDEDAERLFLSRDDSEPHVRDAFQRATLPLVNAINNTLYYYANTHPAEKLARVYLTGGGARMPGVREQLELRSETWVSYADPLYQLQVHPRIDRDKLLESSPAVAIGLAMGGAA</sequence>
<dbReference type="GO" id="GO:0051301">
    <property type="term" value="P:cell division"/>
    <property type="evidence" value="ECO:0007669"/>
    <property type="project" value="InterPro"/>
</dbReference>
<dbReference type="PIRSF" id="PIRSF019169">
    <property type="entry name" value="PilM"/>
    <property type="match status" value="1"/>
</dbReference>
<reference evidence="2" key="2">
    <citation type="submission" date="2020-09" db="EMBL/GenBank/DDBJ databases">
        <authorList>
            <person name="Sun Q."/>
            <person name="Zhou Y."/>
        </authorList>
    </citation>
    <scope>NUCLEOTIDE SEQUENCE</scope>
    <source>
        <strain evidence="2">CGMCC 1.15794</strain>
    </source>
</reference>
<dbReference type="SUPFAM" id="SSF53067">
    <property type="entry name" value="Actin-like ATPase domain"/>
    <property type="match status" value="2"/>
</dbReference>
<dbReference type="InterPro" id="IPR043129">
    <property type="entry name" value="ATPase_NBD"/>
</dbReference>
<dbReference type="InterPro" id="IPR005883">
    <property type="entry name" value="PilM"/>
</dbReference>
<dbReference type="AlphaFoldDB" id="A0A917IGN6"/>
<keyword evidence="3" id="KW-1185">Reference proteome</keyword>
<dbReference type="InterPro" id="IPR003494">
    <property type="entry name" value="SHS2_FtsA"/>
</dbReference>
<dbReference type="Pfam" id="PF11104">
    <property type="entry name" value="PilM_2"/>
    <property type="match status" value="1"/>
</dbReference>
<evidence type="ECO:0000313" key="3">
    <source>
        <dbReference type="Proteomes" id="UP000657592"/>
    </source>
</evidence>
<evidence type="ECO:0000259" key="1">
    <source>
        <dbReference type="SMART" id="SM00842"/>
    </source>
</evidence>
<dbReference type="CDD" id="cd24049">
    <property type="entry name" value="ASKHA_NBD_PilM"/>
    <property type="match status" value="1"/>
</dbReference>
<reference evidence="2" key="1">
    <citation type="journal article" date="2014" name="Int. J. Syst. Evol. Microbiol.">
        <title>Complete genome sequence of Corynebacterium casei LMG S-19264T (=DSM 44701T), isolated from a smear-ripened cheese.</title>
        <authorList>
            <consortium name="US DOE Joint Genome Institute (JGI-PGF)"/>
            <person name="Walter F."/>
            <person name="Albersmeier A."/>
            <person name="Kalinowski J."/>
            <person name="Ruckert C."/>
        </authorList>
    </citation>
    <scope>NUCLEOTIDE SEQUENCE</scope>
    <source>
        <strain evidence="2">CGMCC 1.15794</strain>
    </source>
</reference>
<dbReference type="Gene3D" id="3.30.1490.300">
    <property type="match status" value="1"/>
</dbReference>
<dbReference type="EMBL" id="BMJY01000021">
    <property type="protein sequence ID" value="GGH50439.1"/>
    <property type="molecule type" value="Genomic_DNA"/>
</dbReference>
<name>A0A917IGN6_9MICO</name>
<gene>
    <name evidence="2" type="primary">pilM</name>
    <name evidence="2" type="ORF">GCM10010921_29200</name>
</gene>
<proteinExistence type="predicted"/>